<protein>
    <submittedName>
        <fullName evidence="1">Class I SAM-dependent methyltransferase</fullName>
    </submittedName>
</protein>
<organism evidence="1 2">
    <name type="scientific">Fibrella forsythiae</name>
    <dbReference type="NCBI Taxonomy" id="2817061"/>
    <lineage>
        <taxon>Bacteria</taxon>
        <taxon>Pseudomonadati</taxon>
        <taxon>Bacteroidota</taxon>
        <taxon>Cytophagia</taxon>
        <taxon>Cytophagales</taxon>
        <taxon>Spirosomataceae</taxon>
        <taxon>Fibrella</taxon>
    </lineage>
</organism>
<dbReference type="Gene3D" id="3.40.50.150">
    <property type="entry name" value="Vaccinia Virus protein VP39"/>
    <property type="match status" value="1"/>
</dbReference>
<dbReference type="PANTHER" id="PTHR43167:SF1">
    <property type="entry name" value="PUTATIVE (AFU_ORTHOLOGUE AFUA_6G01830)-RELATED"/>
    <property type="match status" value="1"/>
</dbReference>
<dbReference type="SUPFAM" id="SSF53335">
    <property type="entry name" value="S-adenosyl-L-methionine-dependent methyltransferases"/>
    <property type="match status" value="1"/>
</dbReference>
<dbReference type="PANTHER" id="PTHR43167">
    <property type="entry name" value="PUTATIVE (AFU_ORTHOLOGUE AFUA_6G01830)-RELATED"/>
    <property type="match status" value="1"/>
</dbReference>
<evidence type="ECO:0000313" key="2">
    <source>
        <dbReference type="Proteomes" id="UP000664628"/>
    </source>
</evidence>
<dbReference type="CDD" id="cd02440">
    <property type="entry name" value="AdoMet_MTases"/>
    <property type="match status" value="1"/>
</dbReference>
<name>A0ABS3JK53_9BACT</name>
<dbReference type="RefSeq" id="WP_207330329.1">
    <property type="nucleotide sequence ID" value="NZ_JAFMYW010000005.1"/>
</dbReference>
<comment type="caution">
    <text evidence="1">The sequence shown here is derived from an EMBL/GenBank/DDBJ whole genome shotgun (WGS) entry which is preliminary data.</text>
</comment>
<keyword evidence="1" id="KW-0808">Transferase</keyword>
<dbReference type="InterPro" id="IPR029063">
    <property type="entry name" value="SAM-dependent_MTases_sf"/>
</dbReference>
<dbReference type="GO" id="GO:0008168">
    <property type="term" value="F:methyltransferase activity"/>
    <property type="evidence" value="ECO:0007669"/>
    <property type="project" value="UniProtKB-KW"/>
</dbReference>
<dbReference type="Proteomes" id="UP000664628">
    <property type="component" value="Unassembled WGS sequence"/>
</dbReference>
<keyword evidence="1" id="KW-0489">Methyltransferase</keyword>
<sequence length="193" mass="20624">MYTDDVTALPKGFSAIEIASKSIRFSMPSDLQTGALLKTLVGAKPGARILEIGTGTGLATAWLLAGMDAESSLISIDNDATYQAVADNILGDDTRLQLLCTDAGTWLEDADSTQQFDLIFADAWPGKYANLDAALGTLSAGGMYIIDDMLPQPNWPEGHAEKVDKLVADLESRDDLQLVKMAWSTGILIATKK</sequence>
<dbReference type="EMBL" id="JAFMYW010000005">
    <property type="protein sequence ID" value="MBO0950375.1"/>
    <property type="molecule type" value="Genomic_DNA"/>
</dbReference>
<reference evidence="1 2" key="1">
    <citation type="submission" date="2021-03" db="EMBL/GenBank/DDBJ databases">
        <title>Fibrella sp. HMF5405 genome sequencing and assembly.</title>
        <authorList>
            <person name="Kang H."/>
            <person name="Kim H."/>
            <person name="Bae S."/>
            <person name="Joh K."/>
        </authorList>
    </citation>
    <scope>NUCLEOTIDE SEQUENCE [LARGE SCALE GENOMIC DNA]</scope>
    <source>
        <strain evidence="1 2">HMF5405</strain>
    </source>
</reference>
<dbReference type="GO" id="GO:0032259">
    <property type="term" value="P:methylation"/>
    <property type="evidence" value="ECO:0007669"/>
    <property type="project" value="UniProtKB-KW"/>
</dbReference>
<gene>
    <name evidence="1" type="ORF">J2I46_17400</name>
</gene>
<evidence type="ECO:0000313" key="1">
    <source>
        <dbReference type="EMBL" id="MBO0950375.1"/>
    </source>
</evidence>
<keyword evidence="2" id="KW-1185">Reference proteome</keyword>
<dbReference type="Pfam" id="PF13578">
    <property type="entry name" value="Methyltransf_24"/>
    <property type="match status" value="1"/>
</dbReference>
<proteinExistence type="predicted"/>
<accession>A0ABS3JK53</accession>